<protein>
    <submittedName>
        <fullName evidence="2">Uncharacterized protein</fullName>
    </submittedName>
</protein>
<evidence type="ECO:0000313" key="2">
    <source>
        <dbReference type="EMBL" id="CAE29625.1"/>
    </source>
</evidence>
<proteinExistence type="predicted"/>
<organism evidence="2">
    <name type="scientific">Rhodopseudomonas palustris (strain ATCC BAA-98 / CGA009)</name>
    <dbReference type="NCBI Taxonomy" id="258594"/>
    <lineage>
        <taxon>Bacteria</taxon>
        <taxon>Pseudomonadati</taxon>
        <taxon>Pseudomonadota</taxon>
        <taxon>Alphaproteobacteria</taxon>
        <taxon>Hyphomicrobiales</taxon>
        <taxon>Nitrobacteraceae</taxon>
        <taxon>Rhodopseudomonas</taxon>
    </lineage>
</organism>
<dbReference type="EMBL" id="BX572606">
    <property type="protein sequence ID" value="CAE29625.1"/>
    <property type="molecule type" value="Genomic_DNA"/>
</dbReference>
<evidence type="ECO:0000256" key="1">
    <source>
        <dbReference type="SAM" id="MobiDB-lite"/>
    </source>
</evidence>
<sequence length="100" mass="11003">MQPQPCDEVIARSKRRRDRASGRPAVPDPARQAGLADFAGSEGKDDLGRMGGSWFEGDAVLGQKDDHRHEGDLAVPFNKRFTPPGRLPHRLQLVDHAGDH</sequence>
<accession>Q6N266</accession>
<reference evidence="2" key="1">
    <citation type="journal article" date="2004" name="Nat. Biotechnol.">
        <title>Complete genome sequence of the metabolically versatile photosynthetic bacterium Rhodopseudomonas palustris.</title>
        <authorList>
            <person name="Larimer F.W."/>
            <person name="Chain P."/>
            <person name="Hauser L."/>
            <person name="Lamerdin J."/>
            <person name="Malfatti S."/>
            <person name="Do L."/>
            <person name="Land M.L."/>
            <person name="Pelletier D.A."/>
            <person name="Beatty J.T."/>
            <person name="Lang A.S."/>
            <person name="Tabita F.R."/>
            <person name="Gibson J.L."/>
            <person name="Hanson T.E."/>
            <person name="Bobst C."/>
            <person name="Torres J.L."/>
            <person name="Peres C."/>
            <person name="Harrison F.H."/>
            <person name="Gibson J."/>
            <person name="Harwood C.S."/>
        </authorList>
    </citation>
    <scope>NUCLEOTIDE SEQUENCE [LARGE SCALE GENOMIC DNA]</scope>
    <source>
        <strain evidence="2">CGA009</strain>
    </source>
</reference>
<dbReference type="HOGENOM" id="CLU_2303840_0_0_5"/>
<name>Q6N266_RHOPA</name>
<feature type="region of interest" description="Disordered" evidence="1">
    <location>
        <begin position="1"/>
        <end position="51"/>
    </location>
</feature>
<dbReference type="AlphaFoldDB" id="Q6N266"/>
<gene>
    <name evidence="2" type="ordered locus">RPA4184</name>
</gene>